<dbReference type="Gene3D" id="3.10.50.40">
    <property type="match status" value="1"/>
</dbReference>
<dbReference type="SUPFAM" id="SSF54534">
    <property type="entry name" value="FKBP-like"/>
    <property type="match status" value="1"/>
</dbReference>
<comment type="caution">
    <text evidence="3">The sequence shown here is derived from an EMBL/GenBank/DDBJ whole genome shotgun (WGS) entry which is preliminary data.</text>
</comment>
<dbReference type="GO" id="GO:0003755">
    <property type="term" value="F:peptidyl-prolyl cis-trans isomerase activity"/>
    <property type="evidence" value="ECO:0007669"/>
    <property type="project" value="UniProtKB-KW"/>
</dbReference>
<dbReference type="Proteomes" id="UP001445335">
    <property type="component" value="Unassembled WGS sequence"/>
</dbReference>
<dbReference type="InterPro" id="IPR046357">
    <property type="entry name" value="PPIase_dom_sf"/>
</dbReference>
<dbReference type="GO" id="GO:0009507">
    <property type="term" value="C:chloroplast"/>
    <property type="evidence" value="ECO:0007669"/>
    <property type="project" value="TreeGrafter"/>
</dbReference>
<comment type="catalytic activity">
    <reaction evidence="1">
        <text>[protein]-peptidylproline (omega=180) = [protein]-peptidylproline (omega=0)</text>
        <dbReference type="Rhea" id="RHEA:16237"/>
        <dbReference type="Rhea" id="RHEA-COMP:10747"/>
        <dbReference type="Rhea" id="RHEA-COMP:10748"/>
        <dbReference type="ChEBI" id="CHEBI:83833"/>
        <dbReference type="ChEBI" id="CHEBI:83834"/>
        <dbReference type="EC" id="5.2.1.8"/>
    </reaction>
</comment>
<sequence length="210" mass="23061">MKRTPADEEVCGLASLQRRQALLGAAAAGAALLTLAPPAHAEVKGYEPMSALKGKDYGKERQRYSDYVRTPSGLQYQDLRPGEGPAPKPGSTVTVDWDGYTIGYYGRPFEARNKAKGGSFVGDNKDFFRFRLGERSVIPAFEEAVQTMKVGGIRRIIVPVELGYPNNDMNALGPRPLTFSGQRALDFVLRNQGLIDKTLLFDIELINVQP</sequence>
<dbReference type="PROSITE" id="PS51318">
    <property type="entry name" value="TAT"/>
    <property type="match status" value="1"/>
</dbReference>
<dbReference type="EC" id="5.2.1.8" evidence="1"/>
<evidence type="ECO:0000259" key="2">
    <source>
        <dbReference type="PROSITE" id="PS50059"/>
    </source>
</evidence>
<proteinExistence type="predicted"/>
<keyword evidence="1" id="KW-0697">Rotamase</keyword>
<evidence type="ECO:0000313" key="4">
    <source>
        <dbReference type="Proteomes" id="UP001445335"/>
    </source>
</evidence>
<dbReference type="InterPro" id="IPR006311">
    <property type="entry name" value="TAT_signal"/>
</dbReference>
<keyword evidence="4" id="KW-1185">Reference proteome</keyword>
<evidence type="ECO:0000313" key="3">
    <source>
        <dbReference type="EMBL" id="KAK9841771.1"/>
    </source>
</evidence>
<dbReference type="Pfam" id="PF00254">
    <property type="entry name" value="FKBP_C"/>
    <property type="match status" value="1"/>
</dbReference>
<dbReference type="EMBL" id="JALJOU010000010">
    <property type="protein sequence ID" value="KAK9841771.1"/>
    <property type="molecule type" value="Genomic_DNA"/>
</dbReference>
<feature type="domain" description="PPIase FKBP-type" evidence="2">
    <location>
        <begin position="90"/>
        <end position="209"/>
    </location>
</feature>
<name>A0AAW1S6U0_9CHLO</name>
<reference evidence="3 4" key="1">
    <citation type="journal article" date="2024" name="Nat. Commun.">
        <title>Phylogenomics reveals the evolutionary origins of lichenization in chlorophyte algae.</title>
        <authorList>
            <person name="Puginier C."/>
            <person name="Libourel C."/>
            <person name="Otte J."/>
            <person name="Skaloud P."/>
            <person name="Haon M."/>
            <person name="Grisel S."/>
            <person name="Petersen M."/>
            <person name="Berrin J.G."/>
            <person name="Delaux P.M."/>
            <person name="Dal Grande F."/>
            <person name="Keller J."/>
        </authorList>
    </citation>
    <scope>NUCLEOTIDE SEQUENCE [LARGE SCALE GENOMIC DNA]</scope>
    <source>
        <strain evidence="3 4">SAG 245.80</strain>
    </source>
</reference>
<dbReference type="PANTHER" id="PTHR47717:SF1">
    <property type="entry name" value="PEPTIDYL-PROLYL CIS-TRANS ISOMERASE FKBP19, CHLOROPLASTIC"/>
    <property type="match status" value="1"/>
</dbReference>
<protein>
    <recommendedName>
        <fullName evidence="1">peptidylprolyl isomerase</fullName>
        <ecNumber evidence="1">5.2.1.8</ecNumber>
    </recommendedName>
</protein>
<gene>
    <name evidence="3" type="ORF">WJX81_001978</name>
</gene>
<accession>A0AAW1S6U0</accession>
<dbReference type="InterPro" id="IPR044208">
    <property type="entry name" value="FKBP19-like"/>
</dbReference>
<dbReference type="PROSITE" id="PS50059">
    <property type="entry name" value="FKBP_PPIASE"/>
    <property type="match status" value="1"/>
</dbReference>
<organism evidence="3 4">
    <name type="scientific">Elliptochloris bilobata</name>
    <dbReference type="NCBI Taxonomy" id="381761"/>
    <lineage>
        <taxon>Eukaryota</taxon>
        <taxon>Viridiplantae</taxon>
        <taxon>Chlorophyta</taxon>
        <taxon>core chlorophytes</taxon>
        <taxon>Trebouxiophyceae</taxon>
        <taxon>Trebouxiophyceae incertae sedis</taxon>
        <taxon>Elliptochloris clade</taxon>
        <taxon>Elliptochloris</taxon>
    </lineage>
</organism>
<dbReference type="GO" id="GO:0009579">
    <property type="term" value="C:thylakoid"/>
    <property type="evidence" value="ECO:0007669"/>
    <property type="project" value="TreeGrafter"/>
</dbReference>
<dbReference type="InterPro" id="IPR001179">
    <property type="entry name" value="PPIase_FKBP_dom"/>
</dbReference>
<dbReference type="AlphaFoldDB" id="A0AAW1S6U0"/>
<evidence type="ECO:0000256" key="1">
    <source>
        <dbReference type="PROSITE-ProRule" id="PRU00277"/>
    </source>
</evidence>
<keyword evidence="1" id="KW-0413">Isomerase</keyword>
<dbReference type="PANTHER" id="PTHR47717">
    <property type="entry name" value="PEPTIDYL-PROLYL CIS-TRANS ISOMERASE FKBP19, CHLOROPLASTIC"/>
    <property type="match status" value="1"/>
</dbReference>